<sequence length="213" mass="23745">MGELCYKGIVVPKDDRMAEKYWLRGATMAKSPATGCHYYGTVECQASLGMFYSNAQDSNLKKAFQWHKRAQESGNLVSEGALGIMYLFGIGTDQELQLAYHHLTSAAAKGNTYAKGYLAAYYYKRQMYGRTISLGRELLTMDDFKSSARSQGCPVDHVKRGMSIGCYYYALCCQYGYGTLKDCEFAKDLIKKALKLCPDIAFDVHEKAILGTA</sequence>
<dbReference type="InterPro" id="IPR011990">
    <property type="entry name" value="TPR-like_helical_dom_sf"/>
</dbReference>
<name>A0A8X6KB25_TRICU</name>
<keyword evidence="3" id="KW-0677">Repeat</keyword>
<accession>A0A8X6KB25</accession>
<dbReference type="Pfam" id="PF08238">
    <property type="entry name" value="Sel1"/>
    <property type="match status" value="4"/>
</dbReference>
<evidence type="ECO:0000256" key="4">
    <source>
        <dbReference type="ARBA" id="ARBA00022803"/>
    </source>
</evidence>
<protein>
    <recommendedName>
        <fullName evidence="6">LRP2-binding protein</fullName>
    </recommendedName>
</protein>
<organism evidence="7 8">
    <name type="scientific">Trichonephila clavata</name>
    <name type="common">Joro spider</name>
    <name type="synonym">Nephila clavata</name>
    <dbReference type="NCBI Taxonomy" id="2740835"/>
    <lineage>
        <taxon>Eukaryota</taxon>
        <taxon>Metazoa</taxon>
        <taxon>Ecdysozoa</taxon>
        <taxon>Arthropoda</taxon>
        <taxon>Chelicerata</taxon>
        <taxon>Arachnida</taxon>
        <taxon>Araneae</taxon>
        <taxon>Araneomorphae</taxon>
        <taxon>Entelegynae</taxon>
        <taxon>Araneoidea</taxon>
        <taxon>Nephilidae</taxon>
        <taxon>Trichonephila</taxon>
    </lineage>
</organism>
<keyword evidence="4" id="KW-0802">TPR repeat</keyword>
<dbReference type="Gene3D" id="1.25.40.10">
    <property type="entry name" value="Tetratricopeptide repeat domain"/>
    <property type="match status" value="1"/>
</dbReference>
<reference evidence="7" key="1">
    <citation type="submission" date="2020-07" db="EMBL/GenBank/DDBJ databases">
        <title>Multicomponent nature underlies the extraordinary mechanical properties of spider dragline silk.</title>
        <authorList>
            <person name="Kono N."/>
            <person name="Nakamura H."/>
            <person name="Mori M."/>
            <person name="Yoshida Y."/>
            <person name="Ohtoshi R."/>
            <person name="Malay A.D."/>
            <person name="Moran D.A.P."/>
            <person name="Tomita M."/>
            <person name="Numata K."/>
            <person name="Arakawa K."/>
        </authorList>
    </citation>
    <scope>NUCLEOTIDE SEQUENCE</scope>
</reference>
<evidence type="ECO:0000256" key="6">
    <source>
        <dbReference type="ARBA" id="ARBA00039954"/>
    </source>
</evidence>
<keyword evidence="8" id="KW-1185">Reference proteome</keyword>
<gene>
    <name evidence="7" type="primary">Lrp2bp</name>
    <name evidence="7" type="ORF">TNCT_26461</name>
</gene>
<dbReference type="SUPFAM" id="SSF81901">
    <property type="entry name" value="HCP-like"/>
    <property type="match status" value="1"/>
</dbReference>
<proteinExistence type="predicted"/>
<dbReference type="PANTHER" id="PTHR44554:SF1">
    <property type="entry name" value="LRP2-BINDING PROTEIN"/>
    <property type="match status" value="1"/>
</dbReference>
<evidence type="ECO:0000313" key="8">
    <source>
        <dbReference type="Proteomes" id="UP000887116"/>
    </source>
</evidence>
<evidence type="ECO:0000256" key="5">
    <source>
        <dbReference type="ARBA" id="ARBA00037614"/>
    </source>
</evidence>
<evidence type="ECO:0000313" key="7">
    <source>
        <dbReference type="EMBL" id="GFQ67606.1"/>
    </source>
</evidence>
<evidence type="ECO:0000256" key="2">
    <source>
        <dbReference type="ARBA" id="ARBA00022490"/>
    </source>
</evidence>
<dbReference type="Proteomes" id="UP000887116">
    <property type="component" value="Unassembled WGS sequence"/>
</dbReference>
<dbReference type="InterPro" id="IPR052323">
    <property type="entry name" value="LRP2-binding"/>
</dbReference>
<comment type="function">
    <text evidence="5">May act as an adapter that regulates LRP2 function.</text>
</comment>
<dbReference type="PANTHER" id="PTHR44554">
    <property type="entry name" value="LRP2-BINDING PROTEIN"/>
    <property type="match status" value="1"/>
</dbReference>
<evidence type="ECO:0000256" key="1">
    <source>
        <dbReference type="ARBA" id="ARBA00004496"/>
    </source>
</evidence>
<dbReference type="OrthoDB" id="6430940at2759"/>
<dbReference type="InterPro" id="IPR006597">
    <property type="entry name" value="Sel1-like"/>
</dbReference>
<comment type="subcellular location">
    <subcellularLocation>
        <location evidence="1">Cytoplasm</location>
    </subcellularLocation>
</comment>
<dbReference type="SMART" id="SM00671">
    <property type="entry name" value="SEL1"/>
    <property type="match status" value="3"/>
</dbReference>
<evidence type="ECO:0000256" key="3">
    <source>
        <dbReference type="ARBA" id="ARBA00022737"/>
    </source>
</evidence>
<keyword evidence="2" id="KW-0963">Cytoplasm</keyword>
<comment type="caution">
    <text evidence="7">The sequence shown here is derived from an EMBL/GenBank/DDBJ whole genome shotgun (WGS) entry which is preliminary data.</text>
</comment>
<dbReference type="EMBL" id="BMAO01020473">
    <property type="protein sequence ID" value="GFQ67606.1"/>
    <property type="molecule type" value="Genomic_DNA"/>
</dbReference>
<dbReference type="AlphaFoldDB" id="A0A8X6KB25"/>
<dbReference type="GO" id="GO:0005737">
    <property type="term" value="C:cytoplasm"/>
    <property type="evidence" value="ECO:0007669"/>
    <property type="project" value="UniProtKB-SubCell"/>
</dbReference>